<dbReference type="PROSITE" id="PS50262">
    <property type="entry name" value="G_PROTEIN_RECEP_F1_2"/>
    <property type="match status" value="1"/>
</dbReference>
<feature type="transmembrane region" description="Helical" evidence="11">
    <location>
        <begin position="192"/>
        <end position="214"/>
    </location>
</feature>
<evidence type="ECO:0000259" key="12">
    <source>
        <dbReference type="PROSITE" id="PS50262"/>
    </source>
</evidence>
<dbReference type="PANTHER" id="PTHR24243">
    <property type="entry name" value="G-PROTEIN COUPLED RECEPTOR"/>
    <property type="match status" value="1"/>
</dbReference>
<dbReference type="EMBL" id="JARPUR010000002">
    <property type="protein sequence ID" value="KAK4882874.1"/>
    <property type="molecule type" value="Genomic_DNA"/>
</dbReference>
<evidence type="ECO:0000256" key="8">
    <source>
        <dbReference type="ARBA" id="ARBA00023224"/>
    </source>
</evidence>
<dbReference type="Gene3D" id="1.20.1070.10">
    <property type="entry name" value="Rhodopsin 7-helix transmembrane proteins"/>
    <property type="match status" value="1"/>
</dbReference>
<keyword evidence="5 9" id="KW-0297">G-protein coupled receptor</keyword>
<accession>A0AAN7Q1H6</accession>
<feature type="transmembrane region" description="Helical" evidence="11">
    <location>
        <begin position="142"/>
        <end position="165"/>
    </location>
</feature>
<comment type="similarity">
    <text evidence="2 9">Belongs to the G-protein coupled receptor 1 family.</text>
</comment>
<dbReference type="Proteomes" id="UP001353858">
    <property type="component" value="Unassembled WGS sequence"/>
</dbReference>
<evidence type="ECO:0000313" key="14">
    <source>
        <dbReference type="Proteomes" id="UP001353858"/>
    </source>
</evidence>
<keyword evidence="3 9" id="KW-0812">Transmembrane</keyword>
<gene>
    <name evidence="13" type="ORF">RN001_006193</name>
</gene>
<evidence type="ECO:0000256" key="7">
    <source>
        <dbReference type="ARBA" id="ARBA00023170"/>
    </source>
</evidence>
<organism evidence="13 14">
    <name type="scientific">Aquatica leii</name>
    <dbReference type="NCBI Taxonomy" id="1421715"/>
    <lineage>
        <taxon>Eukaryota</taxon>
        <taxon>Metazoa</taxon>
        <taxon>Ecdysozoa</taxon>
        <taxon>Arthropoda</taxon>
        <taxon>Hexapoda</taxon>
        <taxon>Insecta</taxon>
        <taxon>Pterygota</taxon>
        <taxon>Neoptera</taxon>
        <taxon>Endopterygota</taxon>
        <taxon>Coleoptera</taxon>
        <taxon>Polyphaga</taxon>
        <taxon>Elateriformia</taxon>
        <taxon>Elateroidea</taxon>
        <taxon>Lampyridae</taxon>
        <taxon>Luciolinae</taxon>
        <taxon>Aquatica</taxon>
    </lineage>
</organism>
<evidence type="ECO:0000256" key="5">
    <source>
        <dbReference type="ARBA" id="ARBA00023040"/>
    </source>
</evidence>
<keyword evidence="8 9" id="KW-0807">Transducer</keyword>
<name>A0AAN7Q1H6_9COLE</name>
<proteinExistence type="inferred from homology"/>
<keyword evidence="14" id="KW-1185">Reference proteome</keyword>
<dbReference type="Pfam" id="PF16064">
    <property type="entry name" value="DUF4806"/>
    <property type="match status" value="1"/>
</dbReference>
<protein>
    <recommendedName>
        <fullName evidence="12">G-protein coupled receptors family 1 profile domain-containing protein</fullName>
    </recommendedName>
</protein>
<dbReference type="InterPro" id="IPR032071">
    <property type="entry name" value="DUF4806"/>
</dbReference>
<evidence type="ECO:0000313" key="13">
    <source>
        <dbReference type="EMBL" id="KAK4882874.1"/>
    </source>
</evidence>
<dbReference type="PROSITE" id="PS00237">
    <property type="entry name" value="G_PROTEIN_RECEP_F1_1"/>
    <property type="match status" value="1"/>
</dbReference>
<feature type="transmembrane region" description="Helical" evidence="11">
    <location>
        <begin position="289"/>
        <end position="307"/>
    </location>
</feature>
<dbReference type="SUPFAM" id="SSF81321">
    <property type="entry name" value="Family A G protein-coupled receptor-like"/>
    <property type="match status" value="1"/>
</dbReference>
<evidence type="ECO:0000256" key="3">
    <source>
        <dbReference type="ARBA" id="ARBA00022692"/>
    </source>
</evidence>
<dbReference type="PRINTS" id="PR00237">
    <property type="entry name" value="GPCRRHODOPSN"/>
</dbReference>
<evidence type="ECO:0000256" key="10">
    <source>
        <dbReference type="SAM" id="MobiDB-lite"/>
    </source>
</evidence>
<evidence type="ECO:0000256" key="6">
    <source>
        <dbReference type="ARBA" id="ARBA00023136"/>
    </source>
</evidence>
<sequence>MQIAIKKGGIDSAKNPFADNSDNDPGYVAQTNDHSSENENDGYLNSQNQETTFARSNGSIGILAISDLLLLISGLPPEMYYIWSKYPYIFGEAFCVLQGFAAETSANATVLTITAFTVERYIAICHPFLSHTMSKLSRVIKLILIIWLFAVCLAIPQAMSFGIVYENLSDGISINEDHNTCNVKRMIIPHAFLISTVLFFVAPMSLITVLYILIGLQLRQSPVGPVRGGSIKLNHLVYKKSLITHTNSTHQTSFLTNDNGVVDFQLSPQEEASKTNCSTPTSQPSSQHVIKMLVAVVVAFFICWAPFHAQRLLAIYGQSNSSGMVATLSALTYISGVLYYLSTTINPVLYHIMSHKFRLAFKETWKKLLGRKSKPKVLLRYSTLSGRPSIDKGNQTNETVLFKLQTTESLNKHFGNKKKTNKNKKSIIYLNSPLVNGTHKIKYVPCSSIGKTFIDRKAIPQSAFNTKKEASVVYKNHKEEFLVSAKNPNTVGCEVSANPFKSTDDRVYKRCNSCNINVMRRNNTYNNELPKSLTMPNVKHRRPPTIKFQENIFLSSDDGDVPNPILGYLGHSQGSQHQLLFYTTQSDSITPTTSSLPAENWNDNITNSLKTIIEQNNQVLEWIRKQNRTPNNAINNTLPEDIEVQFPLKHEDDIQKLEERLEKKNNWLALSSYLSFLGGRDSIGHTNNILKYLFTNTFATSWNFCGKRGTKKAFKKFKLKEVIISAVRKASPQVNERDIENYIKVWLKHVPERLKRETNGNS</sequence>
<feature type="domain" description="G-protein coupled receptors family 1 profile" evidence="12">
    <location>
        <begin position="63"/>
        <end position="350"/>
    </location>
</feature>
<evidence type="ECO:0000256" key="11">
    <source>
        <dbReference type="SAM" id="Phobius"/>
    </source>
</evidence>
<feature type="transmembrane region" description="Helical" evidence="11">
    <location>
        <begin position="327"/>
        <end position="349"/>
    </location>
</feature>
<keyword evidence="4 11" id="KW-1133">Transmembrane helix</keyword>
<keyword evidence="6 11" id="KW-0472">Membrane</keyword>
<evidence type="ECO:0000256" key="9">
    <source>
        <dbReference type="RuleBase" id="RU000688"/>
    </source>
</evidence>
<reference evidence="14" key="1">
    <citation type="submission" date="2023-01" db="EMBL/GenBank/DDBJ databases">
        <title>Key to firefly adult light organ development and bioluminescence: homeobox transcription factors regulate luciferase expression and transportation to peroxisome.</title>
        <authorList>
            <person name="Fu X."/>
        </authorList>
    </citation>
    <scope>NUCLEOTIDE SEQUENCE [LARGE SCALE GENOMIC DNA]</scope>
</reference>
<dbReference type="Pfam" id="PF00001">
    <property type="entry name" value="7tm_1"/>
    <property type="match status" value="1"/>
</dbReference>
<dbReference type="AlphaFoldDB" id="A0AAN7Q1H6"/>
<dbReference type="InterPro" id="IPR000276">
    <property type="entry name" value="GPCR_Rhodpsn"/>
</dbReference>
<comment type="subcellular location">
    <subcellularLocation>
        <location evidence="1">Membrane</location>
        <topology evidence="1">Multi-pass membrane protein</topology>
    </subcellularLocation>
</comment>
<keyword evidence="7 9" id="KW-0675">Receptor</keyword>
<dbReference type="InterPro" id="IPR017452">
    <property type="entry name" value="GPCR_Rhodpsn_7TM"/>
</dbReference>
<dbReference type="GO" id="GO:0008188">
    <property type="term" value="F:neuropeptide receptor activity"/>
    <property type="evidence" value="ECO:0007669"/>
    <property type="project" value="TreeGrafter"/>
</dbReference>
<evidence type="ECO:0000256" key="2">
    <source>
        <dbReference type="ARBA" id="ARBA00010663"/>
    </source>
</evidence>
<dbReference type="PANTHER" id="PTHR24243:SF208">
    <property type="entry name" value="PYROKININ-1 RECEPTOR"/>
    <property type="match status" value="1"/>
</dbReference>
<feature type="region of interest" description="Disordered" evidence="10">
    <location>
        <begin position="1"/>
        <end position="45"/>
    </location>
</feature>
<dbReference type="GO" id="GO:0005886">
    <property type="term" value="C:plasma membrane"/>
    <property type="evidence" value="ECO:0007669"/>
    <property type="project" value="TreeGrafter"/>
</dbReference>
<evidence type="ECO:0000256" key="4">
    <source>
        <dbReference type="ARBA" id="ARBA00022989"/>
    </source>
</evidence>
<evidence type="ECO:0000256" key="1">
    <source>
        <dbReference type="ARBA" id="ARBA00004141"/>
    </source>
</evidence>
<comment type="caution">
    <text evidence="13">The sequence shown here is derived from an EMBL/GenBank/DDBJ whole genome shotgun (WGS) entry which is preliminary data.</text>
</comment>